<name>A0AAQ3PAM6_VIGMU</name>
<proteinExistence type="predicted"/>
<sequence>MVSTPFPRGLVHPFHELIHLTSFIDRYTSHHSFTGLVDLIHEVWYALCEVSTSHIIRSGLVHPPRGLYTSFPLKHGFGPAFQAQSRLAPLVFCEFRPSARQWKSVFCCEETNWFWQARTRQVLGRAEARLDLAGGTAEAKDLREDSKGGGTDFSLEQNNASRTKGAVRATFGTTLREEKETHRISKVGIGNRVFKR</sequence>
<feature type="region of interest" description="Disordered" evidence="1">
    <location>
        <begin position="140"/>
        <end position="161"/>
    </location>
</feature>
<evidence type="ECO:0000313" key="2">
    <source>
        <dbReference type="EMBL" id="WVZ24042.1"/>
    </source>
</evidence>
<evidence type="ECO:0000256" key="1">
    <source>
        <dbReference type="SAM" id="MobiDB-lite"/>
    </source>
</evidence>
<dbReference type="Proteomes" id="UP001374535">
    <property type="component" value="Chromosome 1"/>
</dbReference>
<evidence type="ECO:0000313" key="3">
    <source>
        <dbReference type="Proteomes" id="UP001374535"/>
    </source>
</evidence>
<reference evidence="2 3" key="1">
    <citation type="journal article" date="2023" name="Life. Sci Alliance">
        <title>Evolutionary insights into 3D genome organization and epigenetic landscape of Vigna mungo.</title>
        <authorList>
            <person name="Junaid A."/>
            <person name="Singh B."/>
            <person name="Bhatia S."/>
        </authorList>
    </citation>
    <scope>NUCLEOTIDE SEQUENCE [LARGE SCALE GENOMIC DNA]</scope>
    <source>
        <strain evidence="2">Urdbean</strain>
    </source>
</reference>
<dbReference type="AlphaFoldDB" id="A0AAQ3PAM6"/>
<accession>A0AAQ3PAM6</accession>
<gene>
    <name evidence="2" type="ORF">V8G54_002586</name>
</gene>
<dbReference type="EMBL" id="CP144700">
    <property type="protein sequence ID" value="WVZ24042.1"/>
    <property type="molecule type" value="Genomic_DNA"/>
</dbReference>
<organism evidence="2 3">
    <name type="scientific">Vigna mungo</name>
    <name type="common">Black gram</name>
    <name type="synonym">Phaseolus mungo</name>
    <dbReference type="NCBI Taxonomy" id="3915"/>
    <lineage>
        <taxon>Eukaryota</taxon>
        <taxon>Viridiplantae</taxon>
        <taxon>Streptophyta</taxon>
        <taxon>Embryophyta</taxon>
        <taxon>Tracheophyta</taxon>
        <taxon>Spermatophyta</taxon>
        <taxon>Magnoliopsida</taxon>
        <taxon>eudicotyledons</taxon>
        <taxon>Gunneridae</taxon>
        <taxon>Pentapetalae</taxon>
        <taxon>rosids</taxon>
        <taxon>fabids</taxon>
        <taxon>Fabales</taxon>
        <taxon>Fabaceae</taxon>
        <taxon>Papilionoideae</taxon>
        <taxon>50 kb inversion clade</taxon>
        <taxon>NPAAA clade</taxon>
        <taxon>indigoferoid/millettioid clade</taxon>
        <taxon>Phaseoleae</taxon>
        <taxon>Vigna</taxon>
    </lineage>
</organism>
<protein>
    <submittedName>
        <fullName evidence="2">Uncharacterized protein</fullName>
    </submittedName>
</protein>
<keyword evidence="3" id="KW-1185">Reference proteome</keyword>